<evidence type="ECO:0000256" key="8">
    <source>
        <dbReference type="SAM" id="MobiDB-lite"/>
    </source>
</evidence>
<dbReference type="Pfam" id="PF00528">
    <property type="entry name" value="BPD_transp_1"/>
    <property type="match status" value="1"/>
</dbReference>
<feature type="transmembrane region" description="Helical" evidence="7">
    <location>
        <begin position="184"/>
        <end position="208"/>
    </location>
</feature>
<name>A0A1G9RRX5_9ACTO</name>
<comment type="subcellular location">
    <subcellularLocation>
        <location evidence="1 7">Cell membrane</location>
        <topology evidence="1 7">Multi-pass membrane protein</topology>
    </subcellularLocation>
</comment>
<evidence type="ECO:0000256" key="1">
    <source>
        <dbReference type="ARBA" id="ARBA00004651"/>
    </source>
</evidence>
<keyword evidence="6 7" id="KW-0472">Membrane</keyword>
<dbReference type="InterPro" id="IPR035906">
    <property type="entry name" value="MetI-like_sf"/>
</dbReference>
<evidence type="ECO:0000256" key="6">
    <source>
        <dbReference type="ARBA" id="ARBA00023136"/>
    </source>
</evidence>
<evidence type="ECO:0000256" key="7">
    <source>
        <dbReference type="RuleBase" id="RU363032"/>
    </source>
</evidence>
<gene>
    <name evidence="10" type="ORF">SAMN04487766_101118</name>
</gene>
<dbReference type="SUPFAM" id="SSF161098">
    <property type="entry name" value="MetI-like"/>
    <property type="match status" value="1"/>
</dbReference>
<dbReference type="PANTHER" id="PTHR30193">
    <property type="entry name" value="ABC TRANSPORTER PERMEASE PROTEIN"/>
    <property type="match status" value="1"/>
</dbReference>
<evidence type="ECO:0000256" key="5">
    <source>
        <dbReference type="ARBA" id="ARBA00022989"/>
    </source>
</evidence>
<accession>A0A1G9RRX5</accession>
<dbReference type="Gene3D" id="1.10.3720.10">
    <property type="entry name" value="MetI-like"/>
    <property type="match status" value="1"/>
</dbReference>
<feature type="transmembrane region" description="Helical" evidence="7">
    <location>
        <begin position="136"/>
        <end position="156"/>
    </location>
</feature>
<dbReference type="OrthoDB" id="3265694at2"/>
<dbReference type="PROSITE" id="PS50928">
    <property type="entry name" value="ABC_TM1"/>
    <property type="match status" value="1"/>
</dbReference>
<keyword evidence="5 7" id="KW-1133">Transmembrane helix</keyword>
<evidence type="ECO:0000256" key="4">
    <source>
        <dbReference type="ARBA" id="ARBA00022692"/>
    </source>
</evidence>
<dbReference type="Proteomes" id="UP000199671">
    <property type="component" value="Unassembled WGS sequence"/>
</dbReference>
<keyword evidence="3" id="KW-1003">Cell membrane</keyword>
<feature type="transmembrane region" description="Helical" evidence="7">
    <location>
        <begin position="43"/>
        <end position="69"/>
    </location>
</feature>
<protein>
    <submittedName>
        <fullName evidence="10">Multiple sugar transport system permease protein</fullName>
    </submittedName>
</protein>
<dbReference type="EMBL" id="FNHU01000001">
    <property type="protein sequence ID" value="SDM25956.1"/>
    <property type="molecule type" value="Genomic_DNA"/>
</dbReference>
<sequence>MAHMSTGLIPSLNGRSRTRRDAGRAGARAAAARFAPGQAKAGLLLVAPAMLITTVFFFIPMVLSLWWSFTEYNGIAAPRFVGADNYADLVTDPLFVKSAVNTGLFALATMTTGPLLGLLSALLLNRARALQSLFRAAFFLPVTMSLVVVASMWKMLLNEHGVINQLLELMGLHGASWLNNPKTALIAVAVTSVWQGFGFETVVFLAALQSVPRELYEAAAVDGAGPWRRFWAVTFPALRPTMLFVFVVGIIGAFQVFDQVFVMTQGGPVSATTTVVYFVVKRFEELDLGHASAAAYLLAMFLAVASAVQMRIERRNDK</sequence>
<feature type="domain" description="ABC transmembrane type-1" evidence="9">
    <location>
        <begin position="99"/>
        <end position="309"/>
    </location>
</feature>
<dbReference type="GO" id="GO:0005886">
    <property type="term" value="C:plasma membrane"/>
    <property type="evidence" value="ECO:0007669"/>
    <property type="project" value="UniProtKB-SubCell"/>
</dbReference>
<evidence type="ECO:0000256" key="2">
    <source>
        <dbReference type="ARBA" id="ARBA00022448"/>
    </source>
</evidence>
<feature type="transmembrane region" description="Helical" evidence="7">
    <location>
        <begin position="237"/>
        <end position="257"/>
    </location>
</feature>
<proteinExistence type="inferred from homology"/>
<comment type="similarity">
    <text evidence="7">Belongs to the binding-protein-dependent transport system permease family.</text>
</comment>
<feature type="transmembrane region" description="Helical" evidence="7">
    <location>
        <begin position="288"/>
        <end position="308"/>
    </location>
</feature>
<evidence type="ECO:0000313" key="10">
    <source>
        <dbReference type="EMBL" id="SDM25956.1"/>
    </source>
</evidence>
<reference evidence="10 11" key="1">
    <citation type="submission" date="2016-10" db="EMBL/GenBank/DDBJ databases">
        <authorList>
            <person name="de Groot N.N."/>
        </authorList>
    </citation>
    <scope>NUCLEOTIDE SEQUENCE [LARGE SCALE GENOMIC DNA]</scope>
    <source>
        <strain evidence="10 11">KPR-7B</strain>
    </source>
</reference>
<dbReference type="AlphaFoldDB" id="A0A1G9RRX5"/>
<dbReference type="CDD" id="cd06261">
    <property type="entry name" value="TM_PBP2"/>
    <property type="match status" value="1"/>
</dbReference>
<dbReference type="GO" id="GO:0055085">
    <property type="term" value="P:transmembrane transport"/>
    <property type="evidence" value="ECO:0007669"/>
    <property type="project" value="InterPro"/>
</dbReference>
<keyword evidence="10" id="KW-0762">Sugar transport</keyword>
<organism evidence="10 11">
    <name type="scientific">Actinomyces ruminicola</name>
    <dbReference type="NCBI Taxonomy" id="332524"/>
    <lineage>
        <taxon>Bacteria</taxon>
        <taxon>Bacillati</taxon>
        <taxon>Actinomycetota</taxon>
        <taxon>Actinomycetes</taxon>
        <taxon>Actinomycetales</taxon>
        <taxon>Actinomycetaceae</taxon>
        <taxon>Actinomyces</taxon>
    </lineage>
</organism>
<evidence type="ECO:0000256" key="3">
    <source>
        <dbReference type="ARBA" id="ARBA00022475"/>
    </source>
</evidence>
<evidence type="ECO:0000313" key="11">
    <source>
        <dbReference type="Proteomes" id="UP000199671"/>
    </source>
</evidence>
<evidence type="ECO:0000259" key="9">
    <source>
        <dbReference type="PROSITE" id="PS50928"/>
    </source>
</evidence>
<feature type="transmembrane region" description="Helical" evidence="7">
    <location>
        <begin position="104"/>
        <end position="124"/>
    </location>
</feature>
<dbReference type="PANTHER" id="PTHR30193:SF41">
    <property type="entry name" value="DIACETYLCHITOBIOSE UPTAKE SYSTEM PERMEASE PROTEIN NGCF"/>
    <property type="match status" value="1"/>
</dbReference>
<keyword evidence="2 7" id="KW-0813">Transport</keyword>
<feature type="region of interest" description="Disordered" evidence="8">
    <location>
        <begin position="1"/>
        <end position="20"/>
    </location>
</feature>
<dbReference type="InterPro" id="IPR051393">
    <property type="entry name" value="ABC_transporter_permease"/>
</dbReference>
<keyword evidence="4 7" id="KW-0812">Transmembrane</keyword>
<dbReference type="InterPro" id="IPR000515">
    <property type="entry name" value="MetI-like"/>
</dbReference>